<organism evidence="1 2">
    <name type="scientific">Chryseobacterium turcicum</name>
    <dbReference type="NCBI Taxonomy" id="2898076"/>
    <lineage>
        <taxon>Bacteria</taxon>
        <taxon>Pseudomonadati</taxon>
        <taxon>Bacteroidota</taxon>
        <taxon>Flavobacteriia</taxon>
        <taxon>Flavobacteriales</taxon>
        <taxon>Weeksellaceae</taxon>
        <taxon>Chryseobacterium group</taxon>
        <taxon>Chryseobacterium</taxon>
    </lineage>
</organism>
<gene>
    <name evidence="1" type="ORF">LO744_16260</name>
</gene>
<dbReference type="AlphaFoldDB" id="A0A9Q3V5C6"/>
<protein>
    <submittedName>
        <fullName evidence="1">Uncharacterized protein</fullName>
    </submittedName>
</protein>
<evidence type="ECO:0000313" key="2">
    <source>
        <dbReference type="Proteomes" id="UP001108025"/>
    </source>
</evidence>
<name>A0A9Q3V5C6_9FLAO</name>
<dbReference type="PROSITE" id="PS51257">
    <property type="entry name" value="PROKAR_LIPOPROTEIN"/>
    <property type="match status" value="1"/>
</dbReference>
<dbReference type="Proteomes" id="UP001108025">
    <property type="component" value="Unassembled WGS sequence"/>
</dbReference>
<dbReference type="EMBL" id="JAJNAY010000002">
    <property type="protein sequence ID" value="MCD1118411.1"/>
    <property type="molecule type" value="Genomic_DNA"/>
</dbReference>
<accession>A0A9Q3V5C6</accession>
<proteinExistence type="predicted"/>
<comment type="caution">
    <text evidence="1">The sequence shown here is derived from an EMBL/GenBank/DDBJ whole genome shotgun (WGS) entry which is preliminary data.</text>
</comment>
<sequence length="155" mass="17991">MFKFYIVFVLSILSLAACKEEKPVSKEIVVSKESDSLKLKPTVEVKTPQKSTSWLGNYSCNFLRMKDESADPRGWGMIRINIKKDSAKLGLDTYIENFERELKIINKTENEIIMSLKNQKDSTFIISKKDKKYFLKSNFINETVGENETYELIKE</sequence>
<dbReference type="RefSeq" id="WP_230671224.1">
    <property type="nucleotide sequence ID" value="NZ_JAJNAY010000002.1"/>
</dbReference>
<reference evidence="1" key="1">
    <citation type="submission" date="2021-11" db="EMBL/GenBank/DDBJ databases">
        <title>Description of novel Chryseobacterium species.</title>
        <authorList>
            <person name="Saticioglu I.B."/>
            <person name="Ay H."/>
            <person name="Altun S."/>
            <person name="Duman M."/>
        </authorList>
    </citation>
    <scope>NUCLEOTIDE SEQUENCE</scope>
    <source>
        <strain evidence="1">C-17</strain>
    </source>
</reference>
<keyword evidence="2" id="KW-1185">Reference proteome</keyword>
<evidence type="ECO:0000313" key="1">
    <source>
        <dbReference type="EMBL" id="MCD1118411.1"/>
    </source>
</evidence>